<dbReference type="AlphaFoldDB" id="F0XMW8"/>
<comment type="similarity">
    <text evidence="1">Belongs to the methyltransferase superfamily. LaeA methyltransferase family.</text>
</comment>
<dbReference type="EMBL" id="GL629795">
    <property type="protein sequence ID" value="EFX00812.1"/>
    <property type="molecule type" value="Genomic_DNA"/>
</dbReference>
<keyword evidence="4" id="KW-0489">Methyltransferase</keyword>
<organism evidence="5">
    <name type="scientific">Grosmannia clavigera (strain kw1407 / UAMH 11150)</name>
    <name type="common">Blue stain fungus</name>
    <name type="synonym">Graphiocladiella clavigera</name>
    <dbReference type="NCBI Taxonomy" id="655863"/>
    <lineage>
        <taxon>Eukaryota</taxon>
        <taxon>Fungi</taxon>
        <taxon>Dikarya</taxon>
        <taxon>Ascomycota</taxon>
        <taxon>Pezizomycotina</taxon>
        <taxon>Sordariomycetes</taxon>
        <taxon>Sordariomycetidae</taxon>
        <taxon>Ophiostomatales</taxon>
        <taxon>Ophiostomataceae</taxon>
        <taxon>Leptographium</taxon>
    </lineage>
</organism>
<dbReference type="GO" id="GO:0008757">
    <property type="term" value="F:S-adenosylmethionine-dependent methyltransferase activity"/>
    <property type="evidence" value="ECO:0007669"/>
    <property type="project" value="InterPro"/>
</dbReference>
<dbReference type="OrthoDB" id="2013972at2759"/>
<dbReference type="GeneID" id="25974821"/>
<dbReference type="InParanoid" id="F0XMW8"/>
<reference evidence="4 5" key="1">
    <citation type="journal article" date="2011" name="Proc. Natl. Acad. Sci. U.S.A.">
        <title>Genome and transcriptome analyses of the mountain pine beetle-fungal symbiont Grosmannia clavigera, a lodgepole pine pathogen.</title>
        <authorList>
            <person name="DiGuistini S."/>
            <person name="Wang Y."/>
            <person name="Liao N.Y."/>
            <person name="Taylor G."/>
            <person name="Tanguay P."/>
            <person name="Feau N."/>
            <person name="Henrissat B."/>
            <person name="Chan S.K."/>
            <person name="Hesse-Orce U."/>
            <person name="Alamouti S.M."/>
            <person name="Tsui C.K.M."/>
            <person name="Docking R.T."/>
            <person name="Levasseur A."/>
            <person name="Haridas S."/>
            <person name="Robertson G."/>
            <person name="Birol I."/>
            <person name="Holt R.A."/>
            <person name="Marra M.A."/>
            <person name="Hamelin R.C."/>
            <person name="Hirst M."/>
            <person name="Jones S.J.M."/>
            <person name="Bohlmann J."/>
            <person name="Breuil C."/>
        </authorList>
    </citation>
    <scope>NUCLEOTIDE SEQUENCE [LARGE SCALE GENOMIC DNA]</scope>
    <source>
        <strain evidence="5">kw1407 / UAMH 11150</strain>
    </source>
</reference>
<evidence type="ECO:0000259" key="3">
    <source>
        <dbReference type="Pfam" id="PF08241"/>
    </source>
</evidence>
<dbReference type="Pfam" id="PF08241">
    <property type="entry name" value="Methyltransf_11"/>
    <property type="match status" value="1"/>
</dbReference>
<dbReference type="eggNOG" id="ENOG502QSKG">
    <property type="taxonomic scope" value="Eukaryota"/>
</dbReference>
<dbReference type="Gene3D" id="3.40.50.150">
    <property type="entry name" value="Vaccinia Virus protein VP39"/>
    <property type="match status" value="1"/>
</dbReference>
<dbReference type="CDD" id="cd02440">
    <property type="entry name" value="AdoMet_MTases"/>
    <property type="match status" value="1"/>
</dbReference>
<evidence type="ECO:0000256" key="2">
    <source>
        <dbReference type="SAM" id="MobiDB-lite"/>
    </source>
</evidence>
<evidence type="ECO:0000313" key="5">
    <source>
        <dbReference type="Proteomes" id="UP000007796"/>
    </source>
</evidence>
<keyword evidence="5" id="KW-1185">Reference proteome</keyword>
<dbReference type="PANTHER" id="PTHR43591">
    <property type="entry name" value="METHYLTRANSFERASE"/>
    <property type="match status" value="1"/>
</dbReference>
<sequence length="319" mass="35559">MVDINTSEASEQSTPAINPVDVLAVTAAATDTTELTSGRNELQPGNHWNSQNFDDADSAHGHDAESSTASISSTILKYRTVNGRTYHSDIATNQYCDFADEHPEAVVIGTDLSPIQPKWVPPNVRFEIEDLTQSWTFEENSIDYVHMRWLIGCVSDWTVLFKEAYRVLKPGGWIETYESDGILESDDGTVTEKSATGQWGHIFREGAKKMGSKASFSVVADHVQKASLVEAGFTSINEFPLKTPISEWSETPKLKEVGQFSRAVWESDTRGLMGYNANLLGWSSEELTVYCAQLRREMRGLKVHAYYKSNVVWAQKPHA</sequence>
<gene>
    <name evidence="4" type="ORF">CMQ_1893</name>
</gene>
<dbReference type="InterPro" id="IPR029063">
    <property type="entry name" value="SAM-dependent_MTases_sf"/>
</dbReference>
<evidence type="ECO:0000313" key="4">
    <source>
        <dbReference type="EMBL" id="EFX00812.1"/>
    </source>
</evidence>
<protein>
    <submittedName>
        <fullName evidence="4">Methyltransferase type 11</fullName>
    </submittedName>
</protein>
<evidence type="ECO:0000256" key="1">
    <source>
        <dbReference type="ARBA" id="ARBA00038158"/>
    </source>
</evidence>
<dbReference type="PANTHER" id="PTHR43591:SF10">
    <property type="entry name" value="ABC TRANSMEMBRANE TYPE-1 DOMAIN-CONTAINING PROTEIN-RELATED"/>
    <property type="match status" value="1"/>
</dbReference>
<dbReference type="InterPro" id="IPR013216">
    <property type="entry name" value="Methyltransf_11"/>
</dbReference>
<dbReference type="Proteomes" id="UP000007796">
    <property type="component" value="Unassembled WGS sequence"/>
</dbReference>
<dbReference type="GO" id="GO:0032259">
    <property type="term" value="P:methylation"/>
    <property type="evidence" value="ECO:0007669"/>
    <property type="project" value="UniProtKB-KW"/>
</dbReference>
<proteinExistence type="inferred from homology"/>
<feature type="domain" description="Methyltransferase type 11" evidence="3">
    <location>
        <begin position="101"/>
        <end position="174"/>
    </location>
</feature>
<feature type="region of interest" description="Disordered" evidence="2">
    <location>
        <begin position="35"/>
        <end position="66"/>
    </location>
</feature>
<name>F0XMW8_GROCL</name>
<dbReference type="RefSeq" id="XP_014170294.1">
    <property type="nucleotide sequence ID" value="XM_014314819.1"/>
</dbReference>
<keyword evidence="4" id="KW-0808">Transferase</keyword>
<dbReference type="SUPFAM" id="SSF53335">
    <property type="entry name" value="S-adenosyl-L-methionine-dependent methyltransferases"/>
    <property type="match status" value="1"/>
</dbReference>
<dbReference type="HOGENOM" id="CLU_010595_0_0_1"/>
<accession>F0XMW8</accession>